<evidence type="ECO:0000259" key="3">
    <source>
        <dbReference type="Pfam" id="PF01551"/>
    </source>
</evidence>
<accession>A0A4U6QJ31</accession>
<feature type="chain" id="PRO_5020930117" evidence="2">
    <location>
        <begin position="30"/>
        <end position="486"/>
    </location>
</feature>
<dbReference type="PANTHER" id="PTHR21666:SF270">
    <property type="entry name" value="MUREIN HYDROLASE ACTIVATOR ENVC"/>
    <property type="match status" value="1"/>
</dbReference>
<name>A0A4U6QJ31_9ACTN</name>
<gene>
    <name evidence="4" type="ORF">FDO65_00610</name>
</gene>
<dbReference type="OrthoDB" id="9809488at2"/>
<evidence type="ECO:0000256" key="1">
    <source>
        <dbReference type="SAM" id="MobiDB-lite"/>
    </source>
</evidence>
<dbReference type="AlphaFoldDB" id="A0A4U6QJ31"/>
<keyword evidence="2" id="KW-0732">Signal</keyword>
<evidence type="ECO:0000256" key="2">
    <source>
        <dbReference type="SAM" id="SignalP"/>
    </source>
</evidence>
<feature type="region of interest" description="Disordered" evidence="1">
    <location>
        <begin position="48"/>
        <end position="76"/>
    </location>
</feature>
<feature type="region of interest" description="Disordered" evidence="1">
    <location>
        <begin position="451"/>
        <end position="486"/>
    </location>
</feature>
<dbReference type="CDD" id="cd12797">
    <property type="entry name" value="M23_peptidase"/>
    <property type="match status" value="1"/>
</dbReference>
<dbReference type="InterPro" id="IPR050570">
    <property type="entry name" value="Cell_wall_metabolism_enzyme"/>
</dbReference>
<dbReference type="PROSITE" id="PS51257">
    <property type="entry name" value="PROKAR_LIPOPROTEIN"/>
    <property type="match status" value="1"/>
</dbReference>
<comment type="caution">
    <text evidence="4">The sequence shown here is derived from an EMBL/GenBank/DDBJ whole genome shotgun (WGS) entry which is preliminary data.</text>
</comment>
<evidence type="ECO:0000313" key="4">
    <source>
        <dbReference type="EMBL" id="TKV60271.1"/>
    </source>
</evidence>
<dbReference type="SUPFAM" id="SSF51261">
    <property type="entry name" value="Duplicated hybrid motif"/>
    <property type="match status" value="1"/>
</dbReference>
<evidence type="ECO:0000313" key="5">
    <source>
        <dbReference type="Proteomes" id="UP000306985"/>
    </source>
</evidence>
<dbReference type="EMBL" id="SZZH01000001">
    <property type="protein sequence ID" value="TKV60271.1"/>
    <property type="molecule type" value="Genomic_DNA"/>
</dbReference>
<dbReference type="Proteomes" id="UP000306985">
    <property type="component" value="Unassembled WGS sequence"/>
</dbReference>
<reference evidence="4 5" key="1">
    <citation type="submission" date="2019-05" db="EMBL/GenBank/DDBJ databases">
        <title>Nakamurella sp. N5BH11, whole genome shotgun sequence.</title>
        <authorList>
            <person name="Tuo L."/>
        </authorList>
    </citation>
    <scope>NUCLEOTIDE SEQUENCE [LARGE SCALE GENOMIC DNA]</scope>
    <source>
        <strain evidence="4 5">N5BH11</strain>
    </source>
</reference>
<dbReference type="RefSeq" id="WP_137447574.1">
    <property type="nucleotide sequence ID" value="NZ_SZZH01000001.1"/>
</dbReference>
<dbReference type="PANTHER" id="PTHR21666">
    <property type="entry name" value="PEPTIDASE-RELATED"/>
    <property type="match status" value="1"/>
</dbReference>
<keyword evidence="5" id="KW-1185">Reference proteome</keyword>
<dbReference type="Pfam" id="PF01551">
    <property type="entry name" value="Peptidase_M23"/>
    <property type="match status" value="1"/>
</dbReference>
<protein>
    <submittedName>
        <fullName evidence="4">M23 family metallopeptidase</fullName>
    </submittedName>
</protein>
<proteinExistence type="predicted"/>
<dbReference type="InterPro" id="IPR016047">
    <property type="entry name" value="M23ase_b-sheet_dom"/>
</dbReference>
<feature type="signal peptide" evidence="2">
    <location>
        <begin position="1"/>
        <end position="29"/>
    </location>
</feature>
<sequence>MHRRVMPLGAGLSAIVVLLAGCTSGSGGAASSATPSSTSTAASASAATSSSSPAASGSATSTAVPTSTGPAEVTPVLGSVSTAPVPVIGADGATYLAYELYLTNATSSPVTVDSVQAQDASTGAALQTFATDELVAHSRVVGTASGAAAASSVVLGPGQLGIFWLDPAVAAGGSLPTSLVHQVKLTFASAPNPLIPAELTETIARTPVSTTPAPTIASPLNGARWFDGNGCCSDVTPHRGASNPIDGQYWFAERFAIDWVQLTGDGKLITGPATDLASYPYYGAPIHAVADGTIVAVSDVLQDQPPGANPPVGSLTLDQFGGNYVVQRFEQNGHTYYAFYAHLKPGTAKAAVTVGQTVKTGDVVGELGNSGNTDAPHLHFHVMDGPDPLASDGLPFQFDAFELSGRAAGDAFDLIMNGQPLPLAADAPTGDRRDAMPLYLDVVDLTAGSAAGSASASAGSSTPGTAASATAPASPSAPTSTGPSGS</sequence>
<dbReference type="GO" id="GO:0004222">
    <property type="term" value="F:metalloendopeptidase activity"/>
    <property type="evidence" value="ECO:0007669"/>
    <property type="project" value="TreeGrafter"/>
</dbReference>
<dbReference type="InterPro" id="IPR011055">
    <property type="entry name" value="Dup_hybrid_motif"/>
</dbReference>
<feature type="compositionally biased region" description="Low complexity" evidence="1">
    <location>
        <begin position="48"/>
        <end position="71"/>
    </location>
</feature>
<dbReference type="Gene3D" id="2.70.70.10">
    <property type="entry name" value="Glucose Permease (Domain IIA)"/>
    <property type="match status" value="1"/>
</dbReference>
<feature type="domain" description="M23ase beta-sheet core" evidence="3">
    <location>
        <begin position="282"/>
        <end position="385"/>
    </location>
</feature>
<organism evidence="4 5">
    <name type="scientific">Nakamurella flava</name>
    <dbReference type="NCBI Taxonomy" id="2576308"/>
    <lineage>
        <taxon>Bacteria</taxon>
        <taxon>Bacillati</taxon>
        <taxon>Actinomycetota</taxon>
        <taxon>Actinomycetes</taxon>
        <taxon>Nakamurellales</taxon>
        <taxon>Nakamurellaceae</taxon>
        <taxon>Nakamurella</taxon>
    </lineage>
</organism>